<evidence type="ECO:0000256" key="3">
    <source>
        <dbReference type="ARBA" id="ARBA00022544"/>
    </source>
</evidence>
<keyword evidence="7 13" id="KW-0067">ATP-binding</keyword>
<dbReference type="PROSITE" id="PS00107">
    <property type="entry name" value="PROTEIN_KINASE_ATP"/>
    <property type="match status" value="1"/>
</dbReference>
<dbReference type="GO" id="GO:0071224">
    <property type="term" value="P:cellular response to peptidoglycan"/>
    <property type="evidence" value="ECO:0007669"/>
    <property type="project" value="UniProtKB-ARBA"/>
</dbReference>
<comment type="catalytic activity">
    <reaction evidence="9">
        <text>L-threonyl-[protein] + ATP = O-phospho-L-threonyl-[protein] + ADP + H(+)</text>
        <dbReference type="Rhea" id="RHEA:46608"/>
        <dbReference type="Rhea" id="RHEA-COMP:11060"/>
        <dbReference type="Rhea" id="RHEA-COMP:11605"/>
        <dbReference type="ChEBI" id="CHEBI:15378"/>
        <dbReference type="ChEBI" id="CHEBI:30013"/>
        <dbReference type="ChEBI" id="CHEBI:30616"/>
        <dbReference type="ChEBI" id="CHEBI:61977"/>
        <dbReference type="ChEBI" id="CHEBI:456216"/>
        <dbReference type="EC" id="2.7.11.1"/>
    </reaction>
</comment>
<dbReference type="PROSITE" id="PS51178">
    <property type="entry name" value="PASTA"/>
    <property type="match status" value="3"/>
</dbReference>
<dbReference type="SUPFAM" id="SSF56112">
    <property type="entry name" value="Protein kinase-like (PK-like)"/>
    <property type="match status" value="1"/>
</dbReference>
<dbReference type="InterPro" id="IPR000719">
    <property type="entry name" value="Prot_kinase_dom"/>
</dbReference>
<comment type="catalytic activity">
    <reaction evidence="10">
        <text>L-seryl-[protein] + ATP = O-phospho-L-seryl-[protein] + ADP + H(+)</text>
        <dbReference type="Rhea" id="RHEA:17989"/>
        <dbReference type="Rhea" id="RHEA-COMP:9863"/>
        <dbReference type="Rhea" id="RHEA-COMP:11604"/>
        <dbReference type="ChEBI" id="CHEBI:15378"/>
        <dbReference type="ChEBI" id="CHEBI:29999"/>
        <dbReference type="ChEBI" id="CHEBI:30616"/>
        <dbReference type="ChEBI" id="CHEBI:83421"/>
        <dbReference type="ChEBI" id="CHEBI:456216"/>
        <dbReference type="EC" id="2.7.11.1"/>
    </reaction>
</comment>
<dbReference type="InterPro" id="IPR005543">
    <property type="entry name" value="PASTA_dom"/>
</dbReference>
<dbReference type="GO" id="GO:0004674">
    <property type="term" value="F:protein serine/threonine kinase activity"/>
    <property type="evidence" value="ECO:0007669"/>
    <property type="project" value="UniProtKB-KW"/>
</dbReference>
<feature type="binding site" evidence="13">
    <location>
        <position position="39"/>
    </location>
    <ligand>
        <name>ATP</name>
        <dbReference type="ChEBI" id="CHEBI:30616"/>
    </ligand>
</feature>
<dbReference type="SMART" id="SM00740">
    <property type="entry name" value="PASTA"/>
    <property type="match status" value="3"/>
</dbReference>
<dbReference type="GO" id="GO:0007165">
    <property type="term" value="P:signal transduction"/>
    <property type="evidence" value="ECO:0007669"/>
    <property type="project" value="UniProtKB-ARBA"/>
</dbReference>
<proteinExistence type="predicted"/>
<dbReference type="FunFam" id="1.10.510.10:FF:000021">
    <property type="entry name" value="Serine/threonine protein kinase"/>
    <property type="match status" value="1"/>
</dbReference>
<evidence type="ECO:0000256" key="5">
    <source>
        <dbReference type="ARBA" id="ARBA00022741"/>
    </source>
</evidence>
<comment type="subcellular location">
    <subcellularLocation>
        <location evidence="11">Spore membrane</location>
        <topology evidence="11">Single-pass type II membrane protein</topology>
    </subcellularLocation>
</comment>
<evidence type="ECO:0000256" key="2">
    <source>
        <dbReference type="ARBA" id="ARBA00022527"/>
    </source>
</evidence>
<keyword evidence="4" id="KW-0808">Transferase</keyword>
<dbReference type="PANTHER" id="PTHR43289:SF34">
    <property type="entry name" value="SERINE_THREONINE-PROTEIN KINASE YBDM-RELATED"/>
    <property type="match status" value="1"/>
</dbReference>
<feature type="domain" description="PASTA" evidence="17">
    <location>
        <begin position="503"/>
        <end position="572"/>
    </location>
</feature>
<dbReference type="PROSITE" id="PS00108">
    <property type="entry name" value="PROTEIN_KINASE_ST"/>
    <property type="match status" value="1"/>
</dbReference>
<feature type="domain" description="Protein kinase" evidence="16">
    <location>
        <begin position="10"/>
        <end position="270"/>
    </location>
</feature>
<dbReference type="InterPro" id="IPR017441">
    <property type="entry name" value="Protein_kinase_ATP_BS"/>
</dbReference>
<evidence type="ECO:0000256" key="9">
    <source>
        <dbReference type="ARBA" id="ARBA00047899"/>
    </source>
</evidence>
<dbReference type="GO" id="GO:0005524">
    <property type="term" value="F:ATP binding"/>
    <property type="evidence" value="ECO:0007669"/>
    <property type="project" value="UniProtKB-UniRule"/>
</dbReference>
<dbReference type="NCBIfam" id="NF033483">
    <property type="entry name" value="PknB_PASTA_kin"/>
    <property type="match status" value="1"/>
</dbReference>
<keyword evidence="3" id="KW-0309">Germination</keyword>
<dbReference type="InterPro" id="IPR008271">
    <property type="entry name" value="Ser/Thr_kinase_AS"/>
</dbReference>
<evidence type="ECO:0000259" key="17">
    <source>
        <dbReference type="PROSITE" id="PS51178"/>
    </source>
</evidence>
<evidence type="ECO:0000256" key="13">
    <source>
        <dbReference type="PROSITE-ProRule" id="PRU10141"/>
    </source>
</evidence>
<feature type="transmembrane region" description="Helical" evidence="15">
    <location>
        <begin position="333"/>
        <end position="354"/>
    </location>
</feature>
<protein>
    <recommendedName>
        <fullName evidence="12">Serine/threonine-protein kinase PrkC</fullName>
        <ecNumber evidence="1">2.7.11.1</ecNumber>
    </recommendedName>
</protein>
<keyword evidence="2" id="KW-0723">Serine/threonine-protein kinase</keyword>
<dbReference type="PANTHER" id="PTHR43289">
    <property type="entry name" value="MITOGEN-ACTIVATED PROTEIN KINASE KINASE KINASE 20-RELATED"/>
    <property type="match status" value="1"/>
</dbReference>
<dbReference type="PROSITE" id="PS50011">
    <property type="entry name" value="PROTEIN_KINASE_DOM"/>
    <property type="match status" value="1"/>
</dbReference>
<keyword evidence="6 18" id="KW-0418">Kinase</keyword>
<dbReference type="Gene3D" id="3.30.10.20">
    <property type="match status" value="3"/>
</dbReference>
<dbReference type="Pfam" id="PF03793">
    <property type="entry name" value="PASTA"/>
    <property type="match status" value="3"/>
</dbReference>
<dbReference type="Gene3D" id="3.30.200.20">
    <property type="entry name" value="Phosphorylase Kinase, domain 1"/>
    <property type="match status" value="1"/>
</dbReference>
<evidence type="ECO:0000256" key="12">
    <source>
        <dbReference type="ARBA" id="ARBA00070041"/>
    </source>
</evidence>
<feature type="domain" description="PASTA" evidence="17">
    <location>
        <begin position="361"/>
        <end position="430"/>
    </location>
</feature>
<dbReference type="GO" id="GO:0009847">
    <property type="term" value="P:spore germination"/>
    <property type="evidence" value="ECO:0007669"/>
    <property type="project" value="UniProtKB-ARBA"/>
</dbReference>
<evidence type="ECO:0000313" key="19">
    <source>
        <dbReference type="Proteomes" id="UP000282076"/>
    </source>
</evidence>
<dbReference type="Gene3D" id="2.60.40.2560">
    <property type="match status" value="1"/>
</dbReference>
<dbReference type="Pfam" id="PF00069">
    <property type="entry name" value="Pkinase"/>
    <property type="match status" value="1"/>
</dbReference>
<dbReference type="FunFam" id="3.30.200.20:FF:000035">
    <property type="entry name" value="Serine/threonine protein kinase Stk1"/>
    <property type="match status" value="1"/>
</dbReference>
<dbReference type="EC" id="2.7.11.1" evidence="1"/>
<evidence type="ECO:0000256" key="4">
    <source>
        <dbReference type="ARBA" id="ARBA00022679"/>
    </source>
</evidence>
<name>A0A494Y625_9BACL</name>
<keyword evidence="15" id="KW-0812">Transmembrane</keyword>
<keyword evidence="5 13" id="KW-0547">Nucleotide-binding</keyword>
<dbReference type="EMBL" id="RBZM01000004">
    <property type="protein sequence ID" value="RKP55380.1"/>
    <property type="molecule type" value="Genomic_DNA"/>
</dbReference>
<dbReference type="AlphaFoldDB" id="A0A494Y625"/>
<feature type="compositionally biased region" description="Gly residues" evidence="14">
    <location>
        <begin position="669"/>
        <end position="688"/>
    </location>
</feature>
<dbReference type="Gene3D" id="1.10.510.10">
    <property type="entry name" value="Transferase(Phosphotransferase) domain 1"/>
    <property type="match status" value="1"/>
</dbReference>
<dbReference type="SMART" id="SM00220">
    <property type="entry name" value="S_TKc"/>
    <property type="match status" value="1"/>
</dbReference>
<keyword evidence="15" id="KW-0472">Membrane</keyword>
<evidence type="ECO:0000256" key="7">
    <source>
        <dbReference type="ARBA" id="ARBA00022840"/>
    </source>
</evidence>
<evidence type="ECO:0000256" key="15">
    <source>
        <dbReference type="SAM" id="Phobius"/>
    </source>
</evidence>
<evidence type="ECO:0000256" key="6">
    <source>
        <dbReference type="ARBA" id="ARBA00022777"/>
    </source>
</evidence>
<keyword evidence="19" id="KW-1185">Reference proteome</keyword>
<dbReference type="Proteomes" id="UP000282076">
    <property type="component" value="Unassembled WGS sequence"/>
</dbReference>
<evidence type="ECO:0000256" key="14">
    <source>
        <dbReference type="SAM" id="MobiDB-lite"/>
    </source>
</evidence>
<dbReference type="CDD" id="cd06577">
    <property type="entry name" value="PASTA_pknB"/>
    <property type="match status" value="3"/>
</dbReference>
<accession>A0A494Y625</accession>
<evidence type="ECO:0000256" key="8">
    <source>
        <dbReference type="ARBA" id="ARBA00022968"/>
    </source>
</evidence>
<evidence type="ECO:0000256" key="11">
    <source>
        <dbReference type="ARBA" id="ARBA00060432"/>
    </source>
</evidence>
<evidence type="ECO:0000259" key="16">
    <source>
        <dbReference type="PROSITE" id="PS50011"/>
    </source>
</evidence>
<keyword evidence="15" id="KW-1133">Transmembrane helix</keyword>
<sequence>MIGLTLSGRYELLARVGGGGMALVYKAKDLLLNRYVAVKVLRQQFTHDDDFVKRFRREAQAAASLSHPNIVSIYDVGQVEDTHYIVMEYIDGANLNEIIRDRAPLQAEEAVRITAQICDALEHAHHNQIIHRDIKPHNILIGNNGRVKVTDFGIARAVTSSTITQTGSVIGSVHYFSPEHAKGVATGEKSDLYSLGIVLYQMMTGRLPFLGESPISVALKHLQEPFEQPRKVNPYIPQSVENIILRAMRKNPQERYQSAKEMQADLETCLQPNRKNEPAVYYSSDEEDAADQTKVIPAIRPDMRNTIEAPAVKVSTNEERWNSDGLQERKRKWIVPTALGVLAIVLIGVLIWAISALKDQMPSDVLVPNVVGQQLEIAKEKLTSVGFTVADPIQYEETDDPAKVGIVLKQDKDPDMKIKEGSAIELTVGKAKDLPAMPNLLGQSFEDASAVLVQMGVDKNNILPSEKYDVSEPGTVLDQFPAADAKFDPTAADTKITLTVSKGEEAFPMPDLMGKTEAEAKAILEKNNLKIGADKIYYERDYSPKGKVFKQFPADKNEKVTKDTEISIWISSGYPEDSREQKLNITVSPAVAGKSSKIRIEYSDATGDNKDGGTKKITATTSIPITLILSPTKDGLIRIYRDDQFLQQETVPYLVVPVTTDPDPIVPGDGNGDGNGAGTGDGTGGDAGNGEVVNP</sequence>
<dbReference type="RefSeq" id="WP_120976080.1">
    <property type="nucleotide sequence ID" value="NZ_RBZM01000004.1"/>
</dbReference>
<gene>
    <name evidence="18" type="primary">pknB</name>
    <name evidence="18" type="ORF">D7Z26_09295</name>
</gene>
<dbReference type="OrthoDB" id="9788659at2"/>
<feature type="domain" description="PASTA" evidence="17">
    <location>
        <begin position="431"/>
        <end position="502"/>
    </location>
</feature>
<dbReference type="CDD" id="cd14014">
    <property type="entry name" value="STKc_PknB_like"/>
    <property type="match status" value="1"/>
</dbReference>
<evidence type="ECO:0000256" key="1">
    <source>
        <dbReference type="ARBA" id="ARBA00012513"/>
    </source>
</evidence>
<feature type="region of interest" description="Disordered" evidence="14">
    <location>
        <begin position="660"/>
        <end position="695"/>
    </location>
</feature>
<evidence type="ECO:0000256" key="10">
    <source>
        <dbReference type="ARBA" id="ARBA00048679"/>
    </source>
</evidence>
<organism evidence="18 19">
    <name type="scientific">Cohnella endophytica</name>
    <dbReference type="NCBI Taxonomy" id="2419778"/>
    <lineage>
        <taxon>Bacteria</taxon>
        <taxon>Bacillati</taxon>
        <taxon>Bacillota</taxon>
        <taxon>Bacilli</taxon>
        <taxon>Bacillales</taxon>
        <taxon>Paenibacillaceae</taxon>
        <taxon>Cohnella</taxon>
    </lineage>
</organism>
<reference evidence="18 19" key="1">
    <citation type="submission" date="2018-10" db="EMBL/GenBank/DDBJ databases">
        <title>Cohnella sp. M2MS4P-1, whole genome shotgun sequence.</title>
        <authorList>
            <person name="Tuo L."/>
        </authorList>
    </citation>
    <scope>NUCLEOTIDE SEQUENCE [LARGE SCALE GENOMIC DNA]</scope>
    <source>
        <strain evidence="18 19">M2MS4P-1</strain>
    </source>
</reference>
<evidence type="ECO:0000313" key="18">
    <source>
        <dbReference type="EMBL" id="RKP55380.1"/>
    </source>
</evidence>
<comment type="caution">
    <text evidence="18">The sequence shown here is derived from an EMBL/GenBank/DDBJ whole genome shotgun (WGS) entry which is preliminary data.</text>
</comment>
<keyword evidence="8" id="KW-0735">Signal-anchor</keyword>
<dbReference type="InterPro" id="IPR011009">
    <property type="entry name" value="Kinase-like_dom_sf"/>
</dbReference>